<evidence type="ECO:0000313" key="3">
    <source>
        <dbReference type="Proteomes" id="UP001234178"/>
    </source>
</evidence>
<accession>A0ABQ9Z145</accession>
<feature type="compositionally biased region" description="Polar residues" evidence="1">
    <location>
        <begin position="63"/>
        <end position="72"/>
    </location>
</feature>
<keyword evidence="3" id="KW-1185">Reference proteome</keyword>
<dbReference type="Proteomes" id="UP001234178">
    <property type="component" value="Unassembled WGS sequence"/>
</dbReference>
<feature type="region of interest" description="Disordered" evidence="1">
    <location>
        <begin position="61"/>
        <end position="93"/>
    </location>
</feature>
<evidence type="ECO:0000256" key="1">
    <source>
        <dbReference type="SAM" id="MobiDB-lite"/>
    </source>
</evidence>
<comment type="caution">
    <text evidence="2">The sequence shown here is derived from an EMBL/GenBank/DDBJ whole genome shotgun (WGS) entry which is preliminary data.</text>
</comment>
<name>A0ABQ9Z145_9CRUS</name>
<evidence type="ECO:0000313" key="2">
    <source>
        <dbReference type="EMBL" id="KAK4006599.1"/>
    </source>
</evidence>
<protein>
    <submittedName>
        <fullName evidence="2">Uncharacterized protein</fullName>
    </submittedName>
</protein>
<gene>
    <name evidence="2" type="ORF">OUZ56_011756</name>
</gene>
<proteinExistence type="predicted"/>
<dbReference type="EMBL" id="JAOYFB010000002">
    <property type="protein sequence ID" value="KAK4006599.1"/>
    <property type="molecule type" value="Genomic_DNA"/>
</dbReference>
<sequence length="93" mass="10187">MNVCDSSAYVLNLNYPNPRVANSGQYTAADDSVFTSSSCSRLQSSPVRMTTITPLTMERLPQTRPSQPSAPKQRSVYPTVEGNWEADRTCANA</sequence>
<reference evidence="2 3" key="1">
    <citation type="journal article" date="2023" name="Nucleic Acids Res.">
        <title>The hologenome of Daphnia magna reveals possible DNA methylation and microbiome-mediated evolution of the host genome.</title>
        <authorList>
            <person name="Chaturvedi A."/>
            <person name="Li X."/>
            <person name="Dhandapani V."/>
            <person name="Marshall H."/>
            <person name="Kissane S."/>
            <person name="Cuenca-Cambronero M."/>
            <person name="Asole G."/>
            <person name="Calvet F."/>
            <person name="Ruiz-Romero M."/>
            <person name="Marangio P."/>
            <person name="Guigo R."/>
            <person name="Rago D."/>
            <person name="Mirbahai L."/>
            <person name="Eastwood N."/>
            <person name="Colbourne J.K."/>
            <person name="Zhou J."/>
            <person name="Mallon E."/>
            <person name="Orsini L."/>
        </authorList>
    </citation>
    <scope>NUCLEOTIDE SEQUENCE [LARGE SCALE GENOMIC DNA]</scope>
    <source>
        <strain evidence="2">LRV0_1</strain>
    </source>
</reference>
<organism evidence="2 3">
    <name type="scientific">Daphnia magna</name>
    <dbReference type="NCBI Taxonomy" id="35525"/>
    <lineage>
        <taxon>Eukaryota</taxon>
        <taxon>Metazoa</taxon>
        <taxon>Ecdysozoa</taxon>
        <taxon>Arthropoda</taxon>
        <taxon>Crustacea</taxon>
        <taxon>Branchiopoda</taxon>
        <taxon>Diplostraca</taxon>
        <taxon>Cladocera</taxon>
        <taxon>Anomopoda</taxon>
        <taxon>Daphniidae</taxon>
        <taxon>Daphnia</taxon>
    </lineage>
</organism>